<sequence length="167" mass="18753">MAYTVISVFPSTVNSEDIISKLHNLGISNDDIIISRSNVENAETDHQYEEDEKTKSFWDHMFVNDNELLHAYKTKSVGSINIIVYADTFEQAQSAKAVLDENGAIEVYKKTDEKAAENDTSGLPQDVYNGIIAKARHNLYFLGSERVYHSNIIKGMDDPMDDLGSKD</sequence>
<dbReference type="Proteomes" id="UP000290013">
    <property type="component" value="Chromosome"/>
</dbReference>
<gene>
    <name evidence="1" type="ORF">NCTC12078_02560</name>
</gene>
<accession>A0A4U8WGI2</accession>
<protein>
    <submittedName>
        <fullName evidence="1">Uncharacterized protein</fullName>
    </submittedName>
</protein>
<name>A0A4U8WGI2_9FLAO</name>
<dbReference type="AlphaFoldDB" id="A0A4U8WGI2"/>
<reference evidence="1 2" key="1">
    <citation type="submission" date="2019-02" db="EMBL/GenBank/DDBJ databases">
        <authorList>
            <consortium name="Pathogen Informatics"/>
        </authorList>
    </citation>
    <scope>NUCLEOTIDE SEQUENCE [LARGE SCALE GENOMIC DNA]</scope>
    <source>
        <strain evidence="1 2">3012STDY6944375</strain>
    </source>
</reference>
<dbReference type="KEGG" id="ctai:NCTC12078_02560"/>
<dbReference type="RefSeq" id="WP_130914747.1">
    <property type="nucleotide sequence ID" value="NZ_LR215974.1"/>
</dbReference>
<organism evidence="1 2">
    <name type="scientific">Chryseobacterium taihuense</name>
    <dbReference type="NCBI Taxonomy" id="1141221"/>
    <lineage>
        <taxon>Bacteria</taxon>
        <taxon>Pseudomonadati</taxon>
        <taxon>Bacteroidota</taxon>
        <taxon>Flavobacteriia</taxon>
        <taxon>Flavobacteriales</taxon>
        <taxon>Weeksellaceae</taxon>
        <taxon>Chryseobacterium group</taxon>
        <taxon>Chryseobacterium</taxon>
    </lineage>
</organism>
<evidence type="ECO:0000313" key="2">
    <source>
        <dbReference type="Proteomes" id="UP000290013"/>
    </source>
</evidence>
<proteinExistence type="predicted"/>
<dbReference type="EMBL" id="LR215974">
    <property type="protein sequence ID" value="VFB04530.1"/>
    <property type="molecule type" value="Genomic_DNA"/>
</dbReference>
<evidence type="ECO:0000313" key="1">
    <source>
        <dbReference type="EMBL" id="VFB04530.1"/>
    </source>
</evidence>